<feature type="domain" description="BRCT" evidence="1">
    <location>
        <begin position="222"/>
        <end position="256"/>
    </location>
</feature>
<dbReference type="EMBL" id="BNAV01000001">
    <property type="protein sequence ID" value="GHF39546.1"/>
    <property type="molecule type" value="Genomic_DNA"/>
</dbReference>
<dbReference type="Gene3D" id="3.40.630.30">
    <property type="match status" value="1"/>
</dbReference>
<dbReference type="PROSITE" id="PS51186">
    <property type="entry name" value="GNAT"/>
    <property type="match status" value="1"/>
</dbReference>
<dbReference type="InterPro" id="IPR001357">
    <property type="entry name" value="BRCT_dom"/>
</dbReference>
<dbReference type="InterPro" id="IPR016181">
    <property type="entry name" value="Acyl_CoA_acyltransferase"/>
</dbReference>
<dbReference type="OrthoDB" id="2350893at2"/>
<evidence type="ECO:0000259" key="1">
    <source>
        <dbReference type="PROSITE" id="PS50172"/>
    </source>
</evidence>
<sequence length="256" mass="26721">MLELAEAAAAGELLEAQPRRVRRELGIATAHLGGGVVTAVRADPTRYWSRAVGLGFAGPVTRAVVGEITAFWRAQGVPQGRIQLAPEVVPDDMAEIVAAQALAPGPVALKLAGRAEDVPPARTALRVTEIAPREAGAWSAAVCAAYELPEVLAPLWAPAAGHPRFVALGAWDGRELVAGALLHVSGEMGELAGAATLPGHRGRGAQSALLAARAAASGSRSLVAETGAEPGNRSLRNLRRAGLRVRYERPSWIWRC</sequence>
<reference evidence="3" key="1">
    <citation type="journal article" date="2014" name="Int. J. Syst. Evol. Microbiol.">
        <title>Complete genome sequence of Corynebacterium casei LMG S-19264T (=DSM 44701T), isolated from a smear-ripened cheese.</title>
        <authorList>
            <consortium name="US DOE Joint Genome Institute (JGI-PGF)"/>
            <person name="Walter F."/>
            <person name="Albersmeier A."/>
            <person name="Kalinowski J."/>
            <person name="Ruckert C."/>
        </authorList>
    </citation>
    <scope>NUCLEOTIDE SEQUENCE</scope>
    <source>
        <strain evidence="3">CGMCC 4.7679</strain>
    </source>
</reference>
<dbReference type="SUPFAM" id="SSF55729">
    <property type="entry name" value="Acyl-CoA N-acyltransferases (Nat)"/>
    <property type="match status" value="1"/>
</dbReference>
<dbReference type="InterPro" id="IPR000182">
    <property type="entry name" value="GNAT_dom"/>
</dbReference>
<dbReference type="AlphaFoldDB" id="A0A8H9ITE6"/>
<organism evidence="3 4">
    <name type="scientific">Amycolatopsis bartoniae</name>
    <dbReference type="NCBI Taxonomy" id="941986"/>
    <lineage>
        <taxon>Bacteria</taxon>
        <taxon>Bacillati</taxon>
        <taxon>Actinomycetota</taxon>
        <taxon>Actinomycetes</taxon>
        <taxon>Pseudonocardiales</taxon>
        <taxon>Pseudonocardiaceae</taxon>
        <taxon>Amycolatopsis</taxon>
    </lineage>
</organism>
<keyword evidence="4" id="KW-1185">Reference proteome</keyword>
<dbReference type="RefSeq" id="WP_145935201.1">
    <property type="nucleotide sequence ID" value="NZ_BNAV01000001.1"/>
</dbReference>
<name>A0A8H9ITE6_9PSEU</name>
<protein>
    <recommendedName>
        <fullName evidence="5">GNAT family N-acetyltransferase</fullName>
    </recommendedName>
</protein>
<gene>
    <name evidence="3" type="ORF">GCM10017566_11050</name>
</gene>
<evidence type="ECO:0008006" key="5">
    <source>
        <dbReference type="Google" id="ProtNLM"/>
    </source>
</evidence>
<dbReference type="Proteomes" id="UP000658656">
    <property type="component" value="Unassembled WGS sequence"/>
</dbReference>
<proteinExistence type="predicted"/>
<dbReference type="GO" id="GO:0016747">
    <property type="term" value="F:acyltransferase activity, transferring groups other than amino-acyl groups"/>
    <property type="evidence" value="ECO:0007669"/>
    <property type="project" value="InterPro"/>
</dbReference>
<evidence type="ECO:0000313" key="3">
    <source>
        <dbReference type="EMBL" id="GHF39546.1"/>
    </source>
</evidence>
<evidence type="ECO:0000313" key="4">
    <source>
        <dbReference type="Proteomes" id="UP000658656"/>
    </source>
</evidence>
<comment type="caution">
    <text evidence="3">The sequence shown here is derived from an EMBL/GenBank/DDBJ whole genome shotgun (WGS) entry which is preliminary data.</text>
</comment>
<evidence type="ECO:0000259" key="2">
    <source>
        <dbReference type="PROSITE" id="PS51186"/>
    </source>
</evidence>
<reference evidence="3" key="2">
    <citation type="submission" date="2020-09" db="EMBL/GenBank/DDBJ databases">
        <authorList>
            <person name="Sun Q."/>
            <person name="Zhou Y."/>
        </authorList>
    </citation>
    <scope>NUCLEOTIDE SEQUENCE</scope>
    <source>
        <strain evidence="3">CGMCC 4.7679</strain>
    </source>
</reference>
<accession>A0A8H9ITE6</accession>
<dbReference type="PROSITE" id="PS50172">
    <property type="entry name" value="BRCT"/>
    <property type="match status" value="1"/>
</dbReference>
<feature type="domain" description="N-acetyltransferase" evidence="2">
    <location>
        <begin position="125"/>
        <end position="256"/>
    </location>
</feature>